<evidence type="ECO:0000313" key="8">
    <source>
        <dbReference type="EMBL" id="KAH7352763.1"/>
    </source>
</evidence>
<proteinExistence type="predicted"/>
<comment type="subcellular location">
    <subcellularLocation>
        <location evidence="1">Endomembrane system</location>
    </subcellularLocation>
</comment>
<evidence type="ECO:0000256" key="7">
    <source>
        <dbReference type="SAM" id="Phobius"/>
    </source>
</evidence>
<keyword evidence="4 7" id="KW-0812">Transmembrane</keyword>
<reference evidence="8" key="1">
    <citation type="submission" date="2021-08" db="EMBL/GenBank/DDBJ databases">
        <title>WGS assembly of Ceratopteris richardii.</title>
        <authorList>
            <person name="Marchant D.B."/>
            <person name="Chen G."/>
            <person name="Jenkins J."/>
            <person name="Shu S."/>
            <person name="Leebens-Mack J."/>
            <person name="Grimwood J."/>
            <person name="Schmutz J."/>
            <person name="Soltis P."/>
            <person name="Soltis D."/>
            <person name="Chen Z.-H."/>
        </authorList>
    </citation>
    <scope>NUCLEOTIDE SEQUENCE</scope>
    <source>
        <strain evidence="8">Whitten #5841</strain>
        <tissue evidence="8">Leaf</tissue>
    </source>
</reference>
<keyword evidence="2" id="KW-0328">Glycosyltransferase</keyword>
<keyword evidence="3" id="KW-0808">Transferase</keyword>
<keyword evidence="6 7" id="KW-0472">Membrane</keyword>
<dbReference type="Pfam" id="PF03552">
    <property type="entry name" value="Cellulose_synt"/>
    <property type="match status" value="1"/>
</dbReference>
<evidence type="ECO:0000313" key="9">
    <source>
        <dbReference type="Proteomes" id="UP000825935"/>
    </source>
</evidence>
<gene>
    <name evidence="8" type="ORF">KP509_19G062300</name>
</gene>
<accession>A0A8T2SPK2</accession>
<dbReference type="GO" id="GO:0030544">
    <property type="term" value="F:Hsp70 protein binding"/>
    <property type="evidence" value="ECO:0007669"/>
    <property type="project" value="TreeGrafter"/>
</dbReference>
<protein>
    <submittedName>
        <fullName evidence="8">Uncharacterized protein</fullName>
    </submittedName>
</protein>
<evidence type="ECO:0000256" key="3">
    <source>
        <dbReference type="ARBA" id="ARBA00022679"/>
    </source>
</evidence>
<comment type="caution">
    <text evidence="8">The sequence shown here is derived from an EMBL/GenBank/DDBJ whole genome shotgun (WGS) entry which is preliminary data.</text>
</comment>
<evidence type="ECO:0000256" key="2">
    <source>
        <dbReference type="ARBA" id="ARBA00022676"/>
    </source>
</evidence>
<dbReference type="GO" id="GO:0030244">
    <property type="term" value="P:cellulose biosynthetic process"/>
    <property type="evidence" value="ECO:0007669"/>
    <property type="project" value="InterPro"/>
</dbReference>
<dbReference type="EMBL" id="CM035424">
    <property type="protein sequence ID" value="KAH7352763.1"/>
    <property type="molecule type" value="Genomic_DNA"/>
</dbReference>
<dbReference type="InterPro" id="IPR052972">
    <property type="entry name" value="Sacsin_chaperone_reg"/>
</dbReference>
<dbReference type="Proteomes" id="UP000825935">
    <property type="component" value="Chromosome 19"/>
</dbReference>
<evidence type="ECO:0000256" key="4">
    <source>
        <dbReference type="ARBA" id="ARBA00022692"/>
    </source>
</evidence>
<dbReference type="PANTHER" id="PTHR15600:SF42">
    <property type="entry name" value="SACSIN"/>
    <property type="match status" value="1"/>
</dbReference>
<dbReference type="PANTHER" id="PTHR15600">
    <property type="entry name" value="SACSIN"/>
    <property type="match status" value="1"/>
</dbReference>
<keyword evidence="9" id="KW-1185">Reference proteome</keyword>
<keyword evidence="5 7" id="KW-1133">Transmembrane helix</keyword>
<organism evidence="8 9">
    <name type="scientific">Ceratopteris richardii</name>
    <name type="common">Triangle waterfern</name>
    <dbReference type="NCBI Taxonomy" id="49495"/>
    <lineage>
        <taxon>Eukaryota</taxon>
        <taxon>Viridiplantae</taxon>
        <taxon>Streptophyta</taxon>
        <taxon>Embryophyta</taxon>
        <taxon>Tracheophyta</taxon>
        <taxon>Polypodiopsida</taxon>
        <taxon>Polypodiidae</taxon>
        <taxon>Polypodiales</taxon>
        <taxon>Pteridineae</taxon>
        <taxon>Pteridaceae</taxon>
        <taxon>Parkerioideae</taxon>
        <taxon>Ceratopteris</taxon>
    </lineage>
</organism>
<evidence type="ECO:0000256" key="5">
    <source>
        <dbReference type="ARBA" id="ARBA00022989"/>
    </source>
</evidence>
<dbReference type="InterPro" id="IPR005150">
    <property type="entry name" value="Cellulose_synth"/>
</dbReference>
<feature type="transmembrane region" description="Helical" evidence="7">
    <location>
        <begin position="21"/>
        <end position="47"/>
    </location>
</feature>
<dbReference type="GO" id="GO:0016020">
    <property type="term" value="C:membrane"/>
    <property type="evidence" value="ECO:0007669"/>
    <property type="project" value="InterPro"/>
</dbReference>
<dbReference type="GO" id="GO:0016760">
    <property type="term" value="F:cellulose synthase (UDP-forming) activity"/>
    <property type="evidence" value="ECO:0007669"/>
    <property type="project" value="InterPro"/>
</dbReference>
<dbReference type="AlphaFoldDB" id="A0A8T2SPK2"/>
<name>A0A8T2SPK2_CERRI</name>
<dbReference type="GO" id="GO:0012505">
    <property type="term" value="C:endomembrane system"/>
    <property type="evidence" value="ECO:0007669"/>
    <property type="project" value="UniProtKB-SubCell"/>
</dbReference>
<evidence type="ECO:0000256" key="6">
    <source>
        <dbReference type="ARBA" id="ARBA00023136"/>
    </source>
</evidence>
<sequence>MLLIGIRSVFNKLEVRSIVSWNTLIGIIPTMSNIASLWFLGLFLSIIDVGILEMQWSGNGIEECKRNEQIGDWRCFNHLFTLSPKELDDPCVLELYSLLGDSFFLSSVFSVVNVLDVLLDLGLQTSLRVEDLLDSAISIAARSLIDENHALNMGKCLLAHINKLGLSLEMSAANRVKSEFDFDFEAYVLQQEEKSSNEEGVCLEDFVKPQEPNHALSNEGRERQFWLKLTDIKLCPALNKAPHLFLPWPREPKNLLVPSIIVRSKSQMWLLKCLPFFRQKEKNQRWAAFRFFFLQKGRNIAFFVWLYSYARSGRTLSGGGSFFGCLLLEWQGAQLYLVPQDIQKEGRLSTLSLSLACSEELRRTNRRTTGPWRGVDFMWQWEHRKEKKLHAGWEGTRLIHVERGPLFVPVVKSSLGLQGKADAEEKGRFP</sequence>
<evidence type="ECO:0000256" key="1">
    <source>
        <dbReference type="ARBA" id="ARBA00004308"/>
    </source>
</evidence>